<evidence type="ECO:0000313" key="3">
    <source>
        <dbReference type="Proteomes" id="UP001642409"/>
    </source>
</evidence>
<dbReference type="EMBL" id="CAXDID020000239">
    <property type="protein sequence ID" value="CAL6062466.1"/>
    <property type="molecule type" value="Genomic_DNA"/>
</dbReference>
<proteinExistence type="predicted"/>
<keyword evidence="3" id="KW-1185">Reference proteome</keyword>
<dbReference type="AlphaFoldDB" id="A0AA86Q7E4"/>
<evidence type="ECO:0000313" key="2">
    <source>
        <dbReference type="EMBL" id="CAL6062466.1"/>
    </source>
</evidence>
<accession>A0AA86Q7E4</accession>
<name>A0AA86Q7E4_9EUKA</name>
<protein>
    <submittedName>
        <fullName evidence="2">Hypothetical_protein</fullName>
    </submittedName>
</protein>
<sequence>MNYWHLSQKLSSTHLKHAQLNSLTNLNYFKQQQNQVLTKMGSELKSLSSMCSLSNKSTFDSQLSDYSSEQMKNRFEELRISVSDDQAIFINECDFYCEDLEITPLRKLIDL</sequence>
<reference evidence="2 3" key="2">
    <citation type="submission" date="2024-07" db="EMBL/GenBank/DDBJ databases">
        <authorList>
            <person name="Akdeniz Z."/>
        </authorList>
    </citation>
    <scope>NUCLEOTIDE SEQUENCE [LARGE SCALE GENOMIC DNA]</scope>
</reference>
<reference evidence="1" key="1">
    <citation type="submission" date="2023-06" db="EMBL/GenBank/DDBJ databases">
        <authorList>
            <person name="Kurt Z."/>
        </authorList>
    </citation>
    <scope>NUCLEOTIDE SEQUENCE</scope>
</reference>
<evidence type="ECO:0000313" key="1">
    <source>
        <dbReference type="EMBL" id="CAI9947374.1"/>
    </source>
</evidence>
<organism evidence="1">
    <name type="scientific">Hexamita inflata</name>
    <dbReference type="NCBI Taxonomy" id="28002"/>
    <lineage>
        <taxon>Eukaryota</taxon>
        <taxon>Metamonada</taxon>
        <taxon>Diplomonadida</taxon>
        <taxon>Hexamitidae</taxon>
        <taxon>Hexamitinae</taxon>
        <taxon>Hexamita</taxon>
    </lineage>
</organism>
<comment type="caution">
    <text evidence="1">The sequence shown here is derived from an EMBL/GenBank/DDBJ whole genome shotgun (WGS) entry which is preliminary data.</text>
</comment>
<gene>
    <name evidence="1" type="ORF">HINF_LOCUS35019</name>
    <name evidence="2" type="ORF">HINF_LOCUS50202</name>
</gene>
<dbReference type="EMBL" id="CATOUU010000775">
    <property type="protein sequence ID" value="CAI9947374.1"/>
    <property type="molecule type" value="Genomic_DNA"/>
</dbReference>
<dbReference type="Proteomes" id="UP001642409">
    <property type="component" value="Unassembled WGS sequence"/>
</dbReference>